<evidence type="ECO:0000259" key="5">
    <source>
        <dbReference type="PROSITE" id="PS01124"/>
    </source>
</evidence>
<feature type="transmembrane region" description="Helical" evidence="4">
    <location>
        <begin position="32"/>
        <end position="53"/>
    </location>
</feature>
<comment type="caution">
    <text evidence="6">The sequence shown here is derived from an EMBL/GenBank/DDBJ whole genome shotgun (WGS) entry which is preliminary data.</text>
</comment>
<dbReference type="InterPro" id="IPR041522">
    <property type="entry name" value="CdaR_GGDEF"/>
</dbReference>
<reference evidence="6 7" key="1">
    <citation type="submission" date="2019-02" db="EMBL/GenBank/DDBJ databases">
        <title>Paenibacillus sp. nov., isolated from surface-sterilized tissue of Thalictrum simplex L.</title>
        <authorList>
            <person name="Tuo L."/>
        </authorList>
    </citation>
    <scope>NUCLEOTIDE SEQUENCE [LARGE SCALE GENOMIC DNA]</scope>
    <source>
        <strain evidence="6 7">N2SHLJ1</strain>
    </source>
</reference>
<dbReference type="PROSITE" id="PS01124">
    <property type="entry name" value="HTH_ARAC_FAMILY_2"/>
    <property type="match status" value="1"/>
</dbReference>
<dbReference type="InterPro" id="IPR009057">
    <property type="entry name" value="Homeodomain-like_sf"/>
</dbReference>
<keyword evidence="4" id="KW-0472">Membrane</keyword>
<dbReference type="Gene3D" id="1.10.10.60">
    <property type="entry name" value="Homeodomain-like"/>
    <property type="match status" value="1"/>
</dbReference>
<dbReference type="SMART" id="SM00342">
    <property type="entry name" value="HTH_ARAC"/>
    <property type="match status" value="1"/>
</dbReference>
<dbReference type="EMBL" id="SIRE01000002">
    <property type="protein sequence ID" value="TBL81539.1"/>
    <property type="molecule type" value="Genomic_DNA"/>
</dbReference>
<evidence type="ECO:0000256" key="1">
    <source>
        <dbReference type="ARBA" id="ARBA00023015"/>
    </source>
</evidence>
<evidence type="ECO:0000313" key="7">
    <source>
        <dbReference type="Proteomes" id="UP000293142"/>
    </source>
</evidence>
<dbReference type="OrthoDB" id="2497282at2"/>
<keyword evidence="3" id="KW-0804">Transcription</keyword>
<proteinExistence type="predicted"/>
<evidence type="ECO:0000256" key="4">
    <source>
        <dbReference type="SAM" id="Phobius"/>
    </source>
</evidence>
<evidence type="ECO:0000256" key="2">
    <source>
        <dbReference type="ARBA" id="ARBA00023125"/>
    </source>
</evidence>
<evidence type="ECO:0000256" key="3">
    <source>
        <dbReference type="ARBA" id="ARBA00023163"/>
    </source>
</evidence>
<dbReference type="Pfam" id="PF17853">
    <property type="entry name" value="GGDEF_2"/>
    <property type="match status" value="1"/>
</dbReference>
<dbReference type="InterPro" id="IPR018060">
    <property type="entry name" value="HTH_AraC"/>
</dbReference>
<evidence type="ECO:0000313" key="6">
    <source>
        <dbReference type="EMBL" id="TBL81539.1"/>
    </source>
</evidence>
<dbReference type="GO" id="GO:0043565">
    <property type="term" value="F:sequence-specific DNA binding"/>
    <property type="evidence" value="ECO:0007669"/>
    <property type="project" value="InterPro"/>
</dbReference>
<dbReference type="Proteomes" id="UP000293142">
    <property type="component" value="Unassembled WGS sequence"/>
</dbReference>
<feature type="domain" description="HTH araC/xylS-type" evidence="5">
    <location>
        <begin position="664"/>
        <end position="762"/>
    </location>
</feature>
<gene>
    <name evidence="6" type="ORF">EYB31_00555</name>
</gene>
<dbReference type="SUPFAM" id="SSF46689">
    <property type="entry name" value="Homeodomain-like"/>
    <property type="match status" value="1"/>
</dbReference>
<dbReference type="Pfam" id="PF12833">
    <property type="entry name" value="HTH_18"/>
    <property type="match status" value="1"/>
</dbReference>
<dbReference type="PANTHER" id="PTHR43280">
    <property type="entry name" value="ARAC-FAMILY TRANSCRIPTIONAL REGULATOR"/>
    <property type="match status" value="1"/>
</dbReference>
<name>A0A4Q9DWV2_9BACL</name>
<protein>
    <submittedName>
        <fullName evidence="6">Helix-turn-helix domain-containing protein</fullName>
    </submittedName>
</protein>
<keyword evidence="4" id="KW-0812">Transmembrane</keyword>
<keyword evidence="4" id="KW-1133">Transmembrane helix</keyword>
<dbReference type="PANTHER" id="PTHR43280:SF2">
    <property type="entry name" value="HTH-TYPE TRANSCRIPTIONAL REGULATOR EXSA"/>
    <property type="match status" value="1"/>
</dbReference>
<dbReference type="AlphaFoldDB" id="A0A4Q9DWV2"/>
<keyword evidence="1" id="KW-0805">Transcription regulation</keyword>
<accession>A0A4Q9DWV2</accession>
<keyword evidence="7" id="KW-1185">Reference proteome</keyword>
<dbReference type="GO" id="GO:0003700">
    <property type="term" value="F:DNA-binding transcription factor activity"/>
    <property type="evidence" value="ECO:0007669"/>
    <property type="project" value="InterPro"/>
</dbReference>
<organism evidence="6 7">
    <name type="scientific">Paenibacillus thalictri</name>
    <dbReference type="NCBI Taxonomy" id="2527873"/>
    <lineage>
        <taxon>Bacteria</taxon>
        <taxon>Bacillati</taxon>
        <taxon>Bacillota</taxon>
        <taxon>Bacilli</taxon>
        <taxon>Bacillales</taxon>
        <taxon>Paenibacillaceae</taxon>
        <taxon>Paenibacillus</taxon>
    </lineage>
</organism>
<feature type="transmembrane region" description="Helical" evidence="4">
    <location>
        <begin position="308"/>
        <end position="327"/>
    </location>
</feature>
<keyword evidence="2" id="KW-0238">DNA-binding</keyword>
<sequence length="772" mass="89478">MCFLYGVIINEPYTRTLTMGVMPVSSRKIRSILMIFLISVVGTSLLSLVLYNISTEIIKHQIEQQTRSSLINLSSRVSNLQDRISQSVIDLQNTQEYQLFIKSLPFKDYESSALVILNFVNQLRTMTASLDYVDNITFYNVENGKEYATNGVMNAQFQEFRDEIAKFETLGASQALFDTYNNGSPSVVYIQALPLFQPKPQGYLIFHYNAHFLRGLLQNEQVDSNYLIVNEEHQIVDSYSIDGTPTRSMQLPETLWQHSESTADSNLHSLSAQGNFYILHHPVNQKWSYIYFVKESLALAPIIELRNIVLLSTVILIVFSLVMYALSINLSWRGWNKISELIADSRDMRSKDDFDLLFHKIQGLMQNHNQLEHRMNVILPEAKEAFLRNILEKGCGKQDLVKMKQYNISLGSNPYRCFCVEADDYKALKELYTETDMSRFEYGIICVIREVMGEANISGFVIAENQTRFVGIYELDKKTDDTTLDDGLAKIKSFISEYFPFSVSIGVSQARSDISHIHLSYHEALESLKQKLIAGSNQVIYFNDFTRKETPFSPDVYEIEHDIVRQIREKNREFAYTALDRLIGIKKAENIDYRSLQNYLVNMTLFLFQEFTADHRLISQISISEMVQLATLEEWTEWIRTHCIDSLIDDMIQSERKQYEQISEKLVQHMENHLEQDLRLNEVCKQLGIPLHLANLALKEVHGVTFAEYLLQRRIELSKKWLRETQMSLDEISNFLFYSNAQNFSRAFKKYVGLPPGHYRKQHQTLTEESSV</sequence>